<reference evidence="2" key="1">
    <citation type="submission" date="2020-04" db="EMBL/GenBank/DDBJ databases">
        <authorList>
            <person name="Alioto T."/>
            <person name="Alioto T."/>
            <person name="Gomez Garrido J."/>
        </authorList>
    </citation>
    <scope>NUCLEOTIDE SEQUENCE</scope>
    <source>
        <strain evidence="2">A484AB</strain>
    </source>
</reference>
<protein>
    <submittedName>
        <fullName evidence="2">Uncharacterized protein</fullName>
    </submittedName>
</protein>
<evidence type="ECO:0000256" key="1">
    <source>
        <dbReference type="SAM" id="MobiDB-lite"/>
    </source>
</evidence>
<sequence>MVIRSHLCVLEVVTYNSSESDHPREDPTNDLEPNQSSENKSGNDLSLLVHMIENLESDHPHKNPTNDDNERSQNNEDMSIWLQLERIVFQQRQQTIPCGNYGRQKGPSKFHWGREERIAGS</sequence>
<comment type="caution">
    <text evidence="2">The sequence shown here is derived from an EMBL/GenBank/DDBJ whole genome shotgun (WGS) entry which is preliminary data.</text>
</comment>
<feature type="compositionally biased region" description="Polar residues" evidence="1">
    <location>
        <begin position="31"/>
        <end position="44"/>
    </location>
</feature>
<evidence type="ECO:0000313" key="2">
    <source>
        <dbReference type="EMBL" id="CAB3992625.1"/>
    </source>
</evidence>
<gene>
    <name evidence="2" type="ORF">PACLA_8A048456</name>
</gene>
<dbReference type="EMBL" id="CACRXK020002089">
    <property type="protein sequence ID" value="CAB3992625.1"/>
    <property type="molecule type" value="Genomic_DNA"/>
</dbReference>
<organism evidence="2 3">
    <name type="scientific">Paramuricea clavata</name>
    <name type="common">Red gorgonian</name>
    <name type="synonym">Violescent sea-whip</name>
    <dbReference type="NCBI Taxonomy" id="317549"/>
    <lineage>
        <taxon>Eukaryota</taxon>
        <taxon>Metazoa</taxon>
        <taxon>Cnidaria</taxon>
        <taxon>Anthozoa</taxon>
        <taxon>Octocorallia</taxon>
        <taxon>Malacalcyonacea</taxon>
        <taxon>Plexauridae</taxon>
        <taxon>Paramuricea</taxon>
    </lineage>
</organism>
<dbReference type="AlphaFoldDB" id="A0A6S7GLU4"/>
<evidence type="ECO:0000313" key="3">
    <source>
        <dbReference type="Proteomes" id="UP001152795"/>
    </source>
</evidence>
<proteinExistence type="predicted"/>
<accession>A0A6S7GLU4</accession>
<keyword evidence="3" id="KW-1185">Reference proteome</keyword>
<name>A0A6S7GLU4_PARCT</name>
<dbReference type="Proteomes" id="UP001152795">
    <property type="component" value="Unassembled WGS sequence"/>
</dbReference>
<feature type="compositionally biased region" description="Basic and acidic residues" evidence="1">
    <location>
        <begin position="56"/>
        <end position="74"/>
    </location>
</feature>
<feature type="region of interest" description="Disordered" evidence="1">
    <location>
        <begin position="16"/>
        <end position="77"/>
    </location>
</feature>